<reference evidence="1" key="1">
    <citation type="submission" date="2022-10" db="EMBL/GenBank/DDBJ databases">
        <title>Culturing micro-colonial fungi from biological soil crusts in the Mojave desert and describing Neophaeococcomyces mojavensis, and introducing the new genera and species Taxawa tesnikishii.</title>
        <authorList>
            <person name="Kurbessoian T."/>
            <person name="Stajich J.E."/>
        </authorList>
    </citation>
    <scope>NUCLEOTIDE SEQUENCE</scope>
    <source>
        <strain evidence="1">JES_112</strain>
    </source>
</reference>
<dbReference type="EMBL" id="JAPDRQ010000001">
    <property type="protein sequence ID" value="KAJ9664670.1"/>
    <property type="molecule type" value="Genomic_DNA"/>
</dbReference>
<name>A0ACC3AL06_9EURO</name>
<keyword evidence="2" id="KW-1185">Reference proteome</keyword>
<evidence type="ECO:0000313" key="1">
    <source>
        <dbReference type="EMBL" id="KAJ9664670.1"/>
    </source>
</evidence>
<proteinExistence type="predicted"/>
<gene>
    <name evidence="1" type="ORF">H2198_000016</name>
</gene>
<sequence>MDQITLPGLKIGIVGAGVAGLAAAISCRRAGHECEVFERSLFRNENGAAVSIPPNGGRILKKWGFDSEKTQGIQIKQVRRPKGDTLEPMAPTLDFSDIPERYGNEWYFYHRVDMHRHLRELAEDESLPGKASVIKLGCQVVDIDPEEGKIWLKDGTVVQKDLIIVADGQHDRLNQKITGVDIPMQRSGQTAYRCLIPMKDILDDPVTRPLFENEAPGFWAPALPAKGVMCVTYPCRNGEVLNCLIVARKLKDTATGEEDQAIEDWNFPATPEMLEAVMDGFHPSVKALMMKSPEIKMYTQMKRDPLPKMFKGKALLIGDACHPMLLTHAQGVSSSIEDAAALEVLLRGVPGTESVTSQLSQKLAGRLALFEQLRLPRVSATQILTEPIVPGPKFVEMAQKAEARIRQYYQGPLPDMKSVPHSKPICDFFFAYDVIKEAQQVLEVAQRMEEVAINYKSQAQKAVVHVVEVKSESSAAPQAERRLTDMLYQCVGRRKVSQK</sequence>
<organism evidence="1 2">
    <name type="scientific">Neophaeococcomyces mojaviensis</name>
    <dbReference type="NCBI Taxonomy" id="3383035"/>
    <lineage>
        <taxon>Eukaryota</taxon>
        <taxon>Fungi</taxon>
        <taxon>Dikarya</taxon>
        <taxon>Ascomycota</taxon>
        <taxon>Pezizomycotina</taxon>
        <taxon>Eurotiomycetes</taxon>
        <taxon>Chaetothyriomycetidae</taxon>
        <taxon>Chaetothyriales</taxon>
        <taxon>Chaetothyriales incertae sedis</taxon>
        <taxon>Neophaeococcomyces</taxon>
    </lineage>
</organism>
<dbReference type="Proteomes" id="UP001172386">
    <property type="component" value="Unassembled WGS sequence"/>
</dbReference>
<comment type="caution">
    <text evidence="1">The sequence shown here is derived from an EMBL/GenBank/DDBJ whole genome shotgun (WGS) entry which is preliminary data.</text>
</comment>
<evidence type="ECO:0000313" key="2">
    <source>
        <dbReference type="Proteomes" id="UP001172386"/>
    </source>
</evidence>
<protein>
    <submittedName>
        <fullName evidence="1">Uncharacterized protein</fullName>
    </submittedName>
</protein>
<accession>A0ACC3AL06</accession>